<organism evidence="3 4">
    <name type="scientific">Porphyridium purpureum</name>
    <name type="common">Red alga</name>
    <name type="synonym">Porphyridium cruentum</name>
    <dbReference type="NCBI Taxonomy" id="35688"/>
    <lineage>
        <taxon>Eukaryota</taxon>
        <taxon>Rhodophyta</taxon>
        <taxon>Bangiophyceae</taxon>
        <taxon>Porphyridiales</taxon>
        <taxon>Porphyridiaceae</taxon>
        <taxon>Porphyridium</taxon>
    </lineage>
</organism>
<evidence type="ECO:0000256" key="1">
    <source>
        <dbReference type="PROSITE-ProRule" id="PRU00723"/>
    </source>
</evidence>
<dbReference type="EMBL" id="VRMN01000009">
    <property type="protein sequence ID" value="KAA8492384.1"/>
    <property type="molecule type" value="Genomic_DNA"/>
</dbReference>
<keyword evidence="1" id="KW-0863">Zinc-finger</keyword>
<accession>A0A5J4YNX8</accession>
<dbReference type="AlphaFoldDB" id="A0A5J4YNX8"/>
<gene>
    <name evidence="3" type="ORF">FVE85_7891</name>
</gene>
<reference evidence="4" key="1">
    <citation type="journal article" date="2019" name="Nat. Commun.">
        <title>Expansion of phycobilisome linker gene families in mesophilic red algae.</title>
        <authorList>
            <person name="Lee J."/>
            <person name="Kim D."/>
            <person name="Bhattacharya D."/>
            <person name="Yoon H.S."/>
        </authorList>
    </citation>
    <scope>NUCLEOTIDE SEQUENCE [LARGE SCALE GENOMIC DNA]</scope>
    <source>
        <strain evidence="4">CCMP 1328</strain>
    </source>
</reference>
<dbReference type="PROSITE" id="PS50103">
    <property type="entry name" value="ZF_C3H1"/>
    <property type="match status" value="1"/>
</dbReference>
<sequence>MVSIEETLATATGAHMEPLPHGPKDVRLITQLNRLRSEPVCRAYVLHGECWLQKEQREHEGGQGTSGSWCRYAHPPGAELCEFRAQVEALRAENALRAQRIRVLTRDTERPQCKHWLLKRRCCLGDACKFHHASEQERIELERLSAAAAGGSADPALSLPLRQIERRPCGRKLVRNLHRATALRYWLIQWLGRERLRSGSGVVDVAGGKGELGFELVNLNRIGTTVVDPRVPNVGRYVRKWNRNHYHNPSVSSLREELNDEPRVEGRQPVAPANVRVFFGPWLYDAHTDASTRERDYYASVAEATMIEWTAQGLSRHESAPALPSRAELLARPDVTDFHSACELVADASVLVGLHPDQAAGAIIDAAILLRKPFAVLPCCTYSKEFPDRRTPSGEHVKSYEQLVPYLQAKHAAIQATTLPFEGRNVLLFADFR</sequence>
<dbReference type="PANTHER" id="PTHR36971">
    <property type="entry name" value="UNNAMED PRODUCT"/>
    <property type="match status" value="1"/>
</dbReference>
<dbReference type="PANTHER" id="PTHR36971:SF1">
    <property type="entry name" value="METHYLTRANSFERASE DOMAIN-CONTAINING PROTEIN"/>
    <property type="match status" value="1"/>
</dbReference>
<keyword evidence="1" id="KW-0862">Zinc</keyword>
<dbReference type="OrthoDB" id="7459479at2759"/>
<evidence type="ECO:0000313" key="4">
    <source>
        <dbReference type="Proteomes" id="UP000324585"/>
    </source>
</evidence>
<proteinExistence type="predicted"/>
<feature type="domain" description="C3H1-type" evidence="2">
    <location>
        <begin position="107"/>
        <end position="135"/>
    </location>
</feature>
<keyword evidence="4" id="KW-1185">Reference proteome</keyword>
<name>A0A5J4YNX8_PORPP</name>
<evidence type="ECO:0000313" key="3">
    <source>
        <dbReference type="EMBL" id="KAA8492384.1"/>
    </source>
</evidence>
<dbReference type="Proteomes" id="UP000324585">
    <property type="component" value="Unassembled WGS sequence"/>
</dbReference>
<keyword evidence="1" id="KW-0479">Metal-binding</keyword>
<evidence type="ECO:0000259" key="2">
    <source>
        <dbReference type="PROSITE" id="PS50103"/>
    </source>
</evidence>
<protein>
    <recommendedName>
        <fullName evidence="2">C3H1-type domain-containing protein</fullName>
    </recommendedName>
</protein>
<feature type="zinc finger region" description="C3H1-type" evidence="1">
    <location>
        <begin position="107"/>
        <end position="135"/>
    </location>
</feature>
<dbReference type="InterPro" id="IPR000571">
    <property type="entry name" value="Znf_CCCH"/>
</dbReference>
<dbReference type="GO" id="GO:0008270">
    <property type="term" value="F:zinc ion binding"/>
    <property type="evidence" value="ECO:0007669"/>
    <property type="project" value="UniProtKB-KW"/>
</dbReference>
<dbReference type="Gene3D" id="3.30.1370.210">
    <property type="match status" value="1"/>
</dbReference>
<comment type="caution">
    <text evidence="3">The sequence shown here is derived from an EMBL/GenBank/DDBJ whole genome shotgun (WGS) entry which is preliminary data.</text>
</comment>